<protein>
    <submittedName>
        <fullName evidence="1">Uncharacterized protein</fullName>
    </submittedName>
</protein>
<gene>
    <name evidence="1" type="ORF">CEW89_09810</name>
</gene>
<proteinExistence type="predicted"/>
<sequence>MSFSVGIVVALLAFLHFTQGTPDAMQTVAESIATTQSVLGGGQKVDVAEVASTVRVPSPQSLAELDRVAQGESAALELPAEVAEVAGPPEDASIGELGMYYFERLSAWLFGEREPSVEVGCKTRSGGKICSVSNG</sequence>
<reference evidence="1 2" key="1">
    <citation type="submission" date="2017-06" db="EMBL/GenBank/DDBJ databases">
        <title>Celeribacter sp. TSPH2 complete genome sequence.</title>
        <authorList>
            <person name="Woo J.-H."/>
            <person name="Kim H.-S."/>
        </authorList>
    </citation>
    <scope>NUCLEOTIDE SEQUENCE [LARGE SCALE GENOMIC DNA]</scope>
    <source>
        <strain evidence="1 2">TSPH2</strain>
    </source>
</reference>
<dbReference type="EMBL" id="CP022196">
    <property type="protein sequence ID" value="ATG47833.1"/>
    <property type="molecule type" value="Genomic_DNA"/>
</dbReference>
<evidence type="ECO:0000313" key="1">
    <source>
        <dbReference type="EMBL" id="ATG47833.1"/>
    </source>
</evidence>
<dbReference type="OrthoDB" id="7847646at2"/>
<evidence type="ECO:0000313" key="2">
    <source>
        <dbReference type="Proteomes" id="UP000217935"/>
    </source>
</evidence>
<dbReference type="STRING" id="1758178.GCA_001550095_03398"/>
<keyword evidence="2" id="KW-1185">Reference proteome</keyword>
<dbReference type="KEGG" id="ceh:CEW89_09810"/>
<name>A0A291GBB9_9RHOB</name>
<accession>A0A291GBB9</accession>
<dbReference type="AlphaFoldDB" id="A0A291GBB9"/>
<dbReference type="RefSeq" id="WP_096805787.1">
    <property type="nucleotide sequence ID" value="NZ_CP022196.1"/>
</dbReference>
<dbReference type="Proteomes" id="UP000217935">
    <property type="component" value="Chromosome"/>
</dbReference>
<organism evidence="1 2">
    <name type="scientific">Celeribacter ethanolicus</name>
    <dbReference type="NCBI Taxonomy" id="1758178"/>
    <lineage>
        <taxon>Bacteria</taxon>
        <taxon>Pseudomonadati</taxon>
        <taxon>Pseudomonadota</taxon>
        <taxon>Alphaproteobacteria</taxon>
        <taxon>Rhodobacterales</taxon>
        <taxon>Roseobacteraceae</taxon>
        <taxon>Celeribacter</taxon>
    </lineage>
</organism>